<protein>
    <submittedName>
        <fullName evidence="1">Uncharacterized protein</fullName>
    </submittedName>
</protein>
<accession>A0A853BAW2</accession>
<evidence type="ECO:0000313" key="1">
    <source>
        <dbReference type="EMBL" id="NYI92523.1"/>
    </source>
</evidence>
<dbReference type="RefSeq" id="WP_179776847.1">
    <property type="nucleotide sequence ID" value="NZ_JACCFK010000002.1"/>
</dbReference>
<dbReference type="AlphaFoldDB" id="A0A853BAW2"/>
<proteinExistence type="predicted"/>
<name>A0A853BAW2_9PSEU</name>
<gene>
    <name evidence="1" type="ORF">HNR02_005898</name>
</gene>
<comment type="caution">
    <text evidence="1">The sequence shown here is derived from an EMBL/GenBank/DDBJ whole genome shotgun (WGS) entry which is preliminary data.</text>
</comment>
<sequence length="172" mass="18104">MSADLSSVIAATAQWLLRAYPPERGPLSGALAEAQCRQAATVAAWLRYPTELDAGLLDVVGPGGSGRLDWLTGVDVAPDEDAAWRTWVDEVVASWAACLLADRALAVTATATVTGSVHAGGLAPDFRRLTDPDGRDHRAAVLLRHPDLLAPVADLHRADLLTRLGTPRAEAA</sequence>
<organism evidence="1 2">
    <name type="scientific">Amycolatopsis endophytica</name>
    <dbReference type="NCBI Taxonomy" id="860233"/>
    <lineage>
        <taxon>Bacteria</taxon>
        <taxon>Bacillati</taxon>
        <taxon>Actinomycetota</taxon>
        <taxon>Actinomycetes</taxon>
        <taxon>Pseudonocardiales</taxon>
        <taxon>Pseudonocardiaceae</taxon>
        <taxon>Amycolatopsis</taxon>
    </lineage>
</organism>
<evidence type="ECO:0000313" key="2">
    <source>
        <dbReference type="Proteomes" id="UP000549616"/>
    </source>
</evidence>
<dbReference type="Proteomes" id="UP000549616">
    <property type="component" value="Unassembled WGS sequence"/>
</dbReference>
<keyword evidence="2" id="KW-1185">Reference proteome</keyword>
<dbReference type="EMBL" id="JACCFK010000002">
    <property type="protein sequence ID" value="NYI92523.1"/>
    <property type="molecule type" value="Genomic_DNA"/>
</dbReference>
<reference evidence="1 2" key="1">
    <citation type="submission" date="2020-07" db="EMBL/GenBank/DDBJ databases">
        <title>Sequencing the genomes of 1000 actinobacteria strains.</title>
        <authorList>
            <person name="Klenk H.-P."/>
        </authorList>
    </citation>
    <scope>NUCLEOTIDE SEQUENCE [LARGE SCALE GENOMIC DNA]</scope>
    <source>
        <strain evidence="1 2">DSM 104006</strain>
    </source>
</reference>